<dbReference type="SUPFAM" id="SSF101447">
    <property type="entry name" value="Formin homology 2 domain (FH2 domain)"/>
    <property type="match status" value="1"/>
</dbReference>
<dbReference type="HOGENOM" id="CLU_033858_1_1_1"/>
<dbReference type="Gramene" id="Bo8g016560.1">
    <property type="protein sequence ID" value="Bo8g016560.1"/>
    <property type="gene ID" value="Bo8g016560"/>
</dbReference>
<dbReference type="OMA" id="QCWLEAT"/>
<dbReference type="Pfam" id="PF03004">
    <property type="entry name" value="Transposase_24"/>
    <property type="match status" value="1"/>
</dbReference>
<organism evidence="2 3">
    <name type="scientific">Brassica oleracea var. oleracea</name>
    <dbReference type="NCBI Taxonomy" id="109376"/>
    <lineage>
        <taxon>Eukaryota</taxon>
        <taxon>Viridiplantae</taxon>
        <taxon>Streptophyta</taxon>
        <taxon>Embryophyta</taxon>
        <taxon>Tracheophyta</taxon>
        <taxon>Spermatophyta</taxon>
        <taxon>Magnoliopsida</taxon>
        <taxon>eudicotyledons</taxon>
        <taxon>Gunneridae</taxon>
        <taxon>Pentapetalae</taxon>
        <taxon>rosids</taxon>
        <taxon>malvids</taxon>
        <taxon>Brassicales</taxon>
        <taxon>Brassicaceae</taxon>
        <taxon>Brassiceae</taxon>
        <taxon>Brassica</taxon>
    </lineage>
</organism>
<dbReference type="InterPro" id="IPR004252">
    <property type="entry name" value="Probable_transposase_24"/>
</dbReference>
<evidence type="ECO:0000256" key="1">
    <source>
        <dbReference type="SAM" id="MobiDB-lite"/>
    </source>
</evidence>
<feature type="compositionally biased region" description="Low complexity" evidence="1">
    <location>
        <begin position="17"/>
        <end position="32"/>
    </location>
</feature>
<dbReference type="EnsemblPlants" id="Bo8g016560.1">
    <property type="protein sequence ID" value="Bo8g016560.1"/>
    <property type="gene ID" value="Bo8g016560"/>
</dbReference>
<feature type="region of interest" description="Disordered" evidence="1">
    <location>
        <begin position="1"/>
        <end position="68"/>
    </location>
</feature>
<evidence type="ECO:0000313" key="2">
    <source>
        <dbReference type="EnsemblPlants" id="Bo8g016560.1"/>
    </source>
</evidence>
<proteinExistence type="predicted"/>
<sequence>EKPAAPTYSQLFGDGSGASSSGPSSSDAVPDSQTSQRVSWSPPPPPQMPPPPPPVAAPQPAPAGAVHPDLHVPSYAPYARYTVDDLLAQPGLEGLEVLDPDRPRRTYWFGANKRVSRSVSAVIKGYYDRAYPNWSMTPNHVKITWFKCFALEKTGVLPSLSELFKMTHATSDRVFVDPASEKLFHAVFARIEKRETQLTQQSPDGLPVTLTTEEADRIFEEVAPKKKGRIVGIGSVNEVERATSSYTSRRDEETSQMKARMDIQQVRLDSLKNLLDVMAVGNPTMQRMLSERRAALGLPSRNPEESDPNRQQPSNPTDYFDNM</sequence>
<dbReference type="Proteomes" id="UP000032141">
    <property type="component" value="Chromosome C8"/>
</dbReference>
<name>A0A0D3DJV9_BRAOL</name>
<protein>
    <submittedName>
        <fullName evidence="2">Uncharacterized protein</fullName>
    </submittedName>
</protein>
<accession>A0A0D3DJV9</accession>
<dbReference type="AlphaFoldDB" id="A0A0D3DJV9"/>
<feature type="compositionally biased region" description="Pro residues" evidence="1">
    <location>
        <begin position="41"/>
        <end position="61"/>
    </location>
</feature>
<keyword evidence="3" id="KW-1185">Reference proteome</keyword>
<reference evidence="2" key="2">
    <citation type="submission" date="2015-03" db="UniProtKB">
        <authorList>
            <consortium name="EnsemblPlants"/>
        </authorList>
    </citation>
    <scope>IDENTIFICATION</scope>
</reference>
<evidence type="ECO:0000313" key="3">
    <source>
        <dbReference type="Proteomes" id="UP000032141"/>
    </source>
</evidence>
<feature type="region of interest" description="Disordered" evidence="1">
    <location>
        <begin position="298"/>
        <end position="323"/>
    </location>
</feature>
<reference evidence="2 3" key="1">
    <citation type="journal article" date="2014" name="Genome Biol.">
        <title>Transcriptome and methylome profiling reveals relics of genome dominance in the mesopolyploid Brassica oleracea.</title>
        <authorList>
            <person name="Parkin I.A."/>
            <person name="Koh C."/>
            <person name="Tang H."/>
            <person name="Robinson S.J."/>
            <person name="Kagale S."/>
            <person name="Clarke W.E."/>
            <person name="Town C.D."/>
            <person name="Nixon J."/>
            <person name="Krishnakumar V."/>
            <person name="Bidwell S.L."/>
            <person name="Denoeud F."/>
            <person name="Belcram H."/>
            <person name="Links M.G."/>
            <person name="Just J."/>
            <person name="Clarke C."/>
            <person name="Bender T."/>
            <person name="Huebert T."/>
            <person name="Mason A.S."/>
            <person name="Pires J.C."/>
            <person name="Barker G."/>
            <person name="Moore J."/>
            <person name="Walley P.G."/>
            <person name="Manoli S."/>
            <person name="Batley J."/>
            <person name="Edwards D."/>
            <person name="Nelson M.N."/>
            <person name="Wang X."/>
            <person name="Paterson A.H."/>
            <person name="King G."/>
            <person name="Bancroft I."/>
            <person name="Chalhoub B."/>
            <person name="Sharpe A.G."/>
        </authorList>
    </citation>
    <scope>NUCLEOTIDE SEQUENCE</scope>
    <source>
        <strain evidence="2 3">cv. TO1000</strain>
    </source>
</reference>